<proteinExistence type="inferred from homology"/>
<organism evidence="13 14">
    <name type="scientific">Bremia lactucae</name>
    <name type="common">Lettuce downy mildew</name>
    <dbReference type="NCBI Taxonomy" id="4779"/>
    <lineage>
        <taxon>Eukaryota</taxon>
        <taxon>Sar</taxon>
        <taxon>Stramenopiles</taxon>
        <taxon>Oomycota</taxon>
        <taxon>Peronosporomycetes</taxon>
        <taxon>Peronosporales</taxon>
        <taxon>Peronosporaceae</taxon>
        <taxon>Bremia</taxon>
    </lineage>
</organism>
<evidence type="ECO:0000256" key="8">
    <source>
        <dbReference type="ARBA" id="ARBA00022777"/>
    </source>
</evidence>
<evidence type="ECO:0000256" key="6">
    <source>
        <dbReference type="ARBA" id="ARBA00022679"/>
    </source>
</evidence>
<keyword evidence="12" id="KW-0812">Transmembrane</keyword>
<evidence type="ECO:0000256" key="5">
    <source>
        <dbReference type="ARBA" id="ARBA00022490"/>
    </source>
</evidence>
<dbReference type="Proteomes" id="UP000294530">
    <property type="component" value="Unassembled WGS sequence"/>
</dbReference>
<keyword evidence="14" id="KW-1185">Reference proteome</keyword>
<dbReference type="InterPro" id="IPR043129">
    <property type="entry name" value="ATPase_NBD"/>
</dbReference>
<accession>A0A976FQ52</accession>
<evidence type="ECO:0000256" key="7">
    <source>
        <dbReference type="ARBA" id="ARBA00022741"/>
    </source>
</evidence>
<dbReference type="GeneID" id="94349047"/>
<name>A0A976FQ52_BRELC</name>
<feature type="transmembrane region" description="Helical" evidence="12">
    <location>
        <begin position="6"/>
        <end position="24"/>
    </location>
</feature>
<dbReference type="NCBIfam" id="TIGR00555">
    <property type="entry name" value="panK_eukar"/>
    <property type="match status" value="1"/>
</dbReference>
<keyword evidence="12" id="KW-1133">Transmembrane helix</keyword>
<comment type="similarity">
    <text evidence="11">Belongs to the type II pantothenate kinase family.</text>
</comment>
<dbReference type="Gene3D" id="3.30.420.40">
    <property type="match status" value="1"/>
</dbReference>
<dbReference type="KEGG" id="blac:94349047"/>
<keyword evidence="7" id="KW-0547">Nucleotide-binding</keyword>
<dbReference type="EC" id="2.7.1.33" evidence="4"/>
<dbReference type="CDD" id="cd24122">
    <property type="entry name" value="ASKHA_NBD_PanK-II_Pank1-like"/>
    <property type="match status" value="1"/>
</dbReference>
<comment type="subcellular location">
    <subcellularLocation>
        <location evidence="2">Cytoplasm</location>
    </subcellularLocation>
</comment>
<evidence type="ECO:0000256" key="11">
    <source>
        <dbReference type="ARBA" id="ARBA00060870"/>
    </source>
</evidence>
<evidence type="ECO:0000313" key="14">
    <source>
        <dbReference type="Proteomes" id="UP000294530"/>
    </source>
</evidence>
<dbReference type="InterPro" id="IPR004567">
    <property type="entry name" value="Type_II_PanK"/>
</dbReference>
<evidence type="ECO:0000256" key="1">
    <source>
        <dbReference type="ARBA" id="ARBA00001206"/>
    </source>
</evidence>
<dbReference type="GO" id="GO:0005524">
    <property type="term" value="F:ATP binding"/>
    <property type="evidence" value="ECO:0007669"/>
    <property type="project" value="UniProtKB-KW"/>
</dbReference>
<dbReference type="GO" id="GO:0015937">
    <property type="term" value="P:coenzyme A biosynthetic process"/>
    <property type="evidence" value="ECO:0007669"/>
    <property type="project" value="UniProtKB-KW"/>
</dbReference>
<keyword evidence="8" id="KW-0418">Kinase</keyword>
<dbReference type="AlphaFoldDB" id="A0A976FQ52"/>
<dbReference type="SUPFAM" id="SSF53067">
    <property type="entry name" value="Actin-like ATPase domain"/>
    <property type="match status" value="2"/>
</dbReference>
<evidence type="ECO:0000256" key="9">
    <source>
        <dbReference type="ARBA" id="ARBA00022840"/>
    </source>
</evidence>
<dbReference type="PANTHER" id="PTHR12280">
    <property type="entry name" value="PANTOTHENATE KINASE"/>
    <property type="match status" value="1"/>
</dbReference>
<reference evidence="13 14" key="1">
    <citation type="journal article" date="2021" name="Genome Biol.">
        <title>AFLAP: assembly-free linkage analysis pipeline using k-mers from genome sequencing data.</title>
        <authorList>
            <person name="Fletcher K."/>
            <person name="Zhang L."/>
            <person name="Gil J."/>
            <person name="Han R."/>
            <person name="Cavanaugh K."/>
            <person name="Michelmore R."/>
        </authorList>
    </citation>
    <scope>NUCLEOTIDE SEQUENCE [LARGE SCALE GENOMIC DNA]</scope>
    <source>
        <strain evidence="13 14">SF5</strain>
    </source>
</reference>
<evidence type="ECO:0000313" key="13">
    <source>
        <dbReference type="EMBL" id="TDH70705.1"/>
    </source>
</evidence>
<keyword evidence="6" id="KW-0808">Transferase</keyword>
<dbReference type="GO" id="GO:0004594">
    <property type="term" value="F:pantothenate kinase activity"/>
    <property type="evidence" value="ECO:0007669"/>
    <property type="project" value="UniProtKB-EC"/>
</dbReference>
<dbReference type="PANTHER" id="PTHR12280:SF30">
    <property type="entry name" value="FUMBLE"/>
    <property type="match status" value="1"/>
</dbReference>
<dbReference type="GO" id="GO:0005634">
    <property type="term" value="C:nucleus"/>
    <property type="evidence" value="ECO:0007669"/>
    <property type="project" value="TreeGrafter"/>
</dbReference>
<evidence type="ECO:0000256" key="2">
    <source>
        <dbReference type="ARBA" id="ARBA00004496"/>
    </source>
</evidence>
<keyword evidence="12" id="KW-0472">Membrane</keyword>
<evidence type="ECO:0000256" key="12">
    <source>
        <dbReference type="SAM" id="Phobius"/>
    </source>
</evidence>
<comment type="pathway">
    <text evidence="3">Cofactor biosynthesis; coenzyme A biosynthesis; CoA from (R)-pantothenate: step 1/5.</text>
</comment>
<dbReference type="Gene3D" id="6.10.10.60">
    <property type="match status" value="1"/>
</dbReference>
<keyword evidence="10" id="KW-0173">Coenzyme A biosynthesis</keyword>
<gene>
    <name evidence="13" type="ORF">CCR75_005294</name>
</gene>
<evidence type="ECO:0000256" key="10">
    <source>
        <dbReference type="ARBA" id="ARBA00022993"/>
    </source>
</evidence>
<dbReference type="OrthoDB" id="275583at2759"/>
<dbReference type="FunFam" id="3.30.420.40:FF:000025">
    <property type="entry name" value="pantothenate kinase 2, mitochondrial"/>
    <property type="match status" value="1"/>
</dbReference>
<keyword evidence="9" id="KW-0067">ATP-binding</keyword>
<comment type="catalytic activity">
    <reaction evidence="1">
        <text>(R)-pantothenate + ATP = (R)-4'-phosphopantothenate + ADP + H(+)</text>
        <dbReference type="Rhea" id="RHEA:16373"/>
        <dbReference type="ChEBI" id="CHEBI:10986"/>
        <dbReference type="ChEBI" id="CHEBI:15378"/>
        <dbReference type="ChEBI" id="CHEBI:29032"/>
        <dbReference type="ChEBI" id="CHEBI:30616"/>
        <dbReference type="ChEBI" id="CHEBI:456216"/>
        <dbReference type="EC" id="2.7.1.33"/>
    </reaction>
</comment>
<protein>
    <recommendedName>
        <fullName evidence="4">pantothenate kinase</fullName>
        <ecNumber evidence="4">2.7.1.33</ecNumber>
    </recommendedName>
</protein>
<evidence type="ECO:0000256" key="3">
    <source>
        <dbReference type="ARBA" id="ARBA00005225"/>
    </source>
</evidence>
<dbReference type="RefSeq" id="XP_067820204.1">
    <property type="nucleotide sequence ID" value="XM_067963376.1"/>
</dbReference>
<dbReference type="EMBL" id="SHOA02000001">
    <property type="protein sequence ID" value="TDH70705.1"/>
    <property type="molecule type" value="Genomic_DNA"/>
</dbReference>
<dbReference type="GO" id="GO:0005829">
    <property type="term" value="C:cytosol"/>
    <property type="evidence" value="ECO:0007669"/>
    <property type="project" value="TreeGrafter"/>
</dbReference>
<keyword evidence="5" id="KW-0963">Cytoplasm</keyword>
<evidence type="ECO:0000256" key="4">
    <source>
        <dbReference type="ARBA" id="ARBA00012102"/>
    </source>
</evidence>
<comment type="caution">
    <text evidence="13">The sequence shown here is derived from an EMBL/GenBank/DDBJ whole genome shotgun (WGS) entry which is preliminary data.</text>
</comment>
<sequence>MNDLSEALWTFLFGASCVAGLILARRRKLHRFHLQILNAKSADCGRLFGLDIGGTLTKLVYFQSVDGAAVAQQTQLENLSDLVAHSERQKVKGSLPLIDDFIMRLDTTEEAQREDRLKMVVPELGGTIHFVNFPTIKMDDITEFVRRRFFHRYIKKIACTGGGAFKFSQLFQSRLGIELVKTDEMDALIQGLNYVLQYARGECYRFVNVIPETHGLGRATKEIVPTPEKCNLYPFLLVNIGSGVSIIKITGKLQYERVSGSSLGGGTFLGLCRALSKLRTFDEAMDASVQGDSNEVDMTVGDIYGSAGYEHFQLKPETVASSFGKAGSRQLSHPLRDADLARSLLFMITQNLGQLAFLNARRANVKQIYFSGNFLRHNEVACRQLAYAINFWSKNEMQAQFFHHEGYFGALGTFLQRFNSNETEFAESENNAG</sequence>
<dbReference type="Pfam" id="PF03630">
    <property type="entry name" value="Fumble"/>
    <property type="match status" value="1"/>
</dbReference>
<dbReference type="Gene3D" id="3.30.420.510">
    <property type="match status" value="1"/>
</dbReference>